<name>A0A1G6UPR8_9SPHI</name>
<comment type="similarity">
    <text evidence="1">Belongs to the methyltransferase superfamily.</text>
</comment>
<evidence type="ECO:0000256" key="3">
    <source>
        <dbReference type="ARBA" id="ARBA00022679"/>
    </source>
</evidence>
<evidence type="ECO:0000256" key="2">
    <source>
        <dbReference type="ARBA" id="ARBA00022603"/>
    </source>
</evidence>
<dbReference type="InterPro" id="IPR013216">
    <property type="entry name" value="Methyltransf_11"/>
</dbReference>
<dbReference type="Gene3D" id="3.40.50.150">
    <property type="entry name" value="Vaccinia Virus protein VP39"/>
    <property type="match status" value="1"/>
</dbReference>
<gene>
    <name evidence="5" type="ORF">SAMN04488024_105398</name>
</gene>
<dbReference type="GO" id="GO:0032259">
    <property type="term" value="P:methylation"/>
    <property type="evidence" value="ECO:0007669"/>
    <property type="project" value="UniProtKB-KW"/>
</dbReference>
<dbReference type="AlphaFoldDB" id="A0A1G6UPR8"/>
<dbReference type="SUPFAM" id="SSF53335">
    <property type="entry name" value="S-adenosyl-L-methionine-dependent methyltransferases"/>
    <property type="match status" value="1"/>
</dbReference>
<dbReference type="RefSeq" id="WP_090769473.1">
    <property type="nucleotide sequence ID" value="NZ_FMZH01000005.1"/>
</dbReference>
<organism evidence="5 6">
    <name type="scientific">Pedobacter soli</name>
    <dbReference type="NCBI Taxonomy" id="390242"/>
    <lineage>
        <taxon>Bacteria</taxon>
        <taxon>Pseudomonadati</taxon>
        <taxon>Bacteroidota</taxon>
        <taxon>Sphingobacteriia</taxon>
        <taxon>Sphingobacteriales</taxon>
        <taxon>Sphingobacteriaceae</taxon>
        <taxon>Pedobacter</taxon>
    </lineage>
</organism>
<evidence type="ECO:0000259" key="4">
    <source>
        <dbReference type="Pfam" id="PF08241"/>
    </source>
</evidence>
<dbReference type="Pfam" id="PF08241">
    <property type="entry name" value="Methyltransf_11"/>
    <property type="match status" value="1"/>
</dbReference>
<evidence type="ECO:0000256" key="1">
    <source>
        <dbReference type="ARBA" id="ARBA00008361"/>
    </source>
</evidence>
<keyword evidence="2 5" id="KW-0489">Methyltransferase</keyword>
<evidence type="ECO:0000313" key="5">
    <source>
        <dbReference type="EMBL" id="SDD42696.1"/>
    </source>
</evidence>
<dbReference type="PANTHER" id="PTHR44942:SF4">
    <property type="entry name" value="METHYLTRANSFERASE TYPE 11 DOMAIN-CONTAINING PROTEIN"/>
    <property type="match status" value="1"/>
</dbReference>
<accession>A0A1G6UPR8</accession>
<dbReference type="EMBL" id="FMZH01000005">
    <property type="protein sequence ID" value="SDD42696.1"/>
    <property type="molecule type" value="Genomic_DNA"/>
</dbReference>
<protein>
    <submittedName>
        <fullName evidence="5">Methyltransferase domain-containing protein</fullName>
    </submittedName>
</protein>
<dbReference type="InterPro" id="IPR051052">
    <property type="entry name" value="Diverse_substrate_MTase"/>
</dbReference>
<dbReference type="STRING" id="390242.SAMN04488024_105398"/>
<evidence type="ECO:0000313" key="6">
    <source>
        <dbReference type="Proteomes" id="UP000199455"/>
    </source>
</evidence>
<dbReference type="GO" id="GO:0008757">
    <property type="term" value="F:S-adenosylmethionine-dependent methyltransferase activity"/>
    <property type="evidence" value="ECO:0007669"/>
    <property type="project" value="InterPro"/>
</dbReference>
<dbReference type="Proteomes" id="UP000199455">
    <property type="component" value="Unassembled WGS sequence"/>
</dbReference>
<dbReference type="CDD" id="cd02440">
    <property type="entry name" value="AdoMet_MTases"/>
    <property type="match status" value="1"/>
</dbReference>
<dbReference type="InterPro" id="IPR029063">
    <property type="entry name" value="SAM-dependent_MTases_sf"/>
</dbReference>
<keyword evidence="6" id="KW-1185">Reference proteome</keyword>
<proteinExistence type="inferred from homology"/>
<sequence>MKDNFSTQAEGYSIYRPTYPQELYDYLFKLTLNKQAAWDCATGNGQVARVLAQHFEKVYATDISENQLKNALQLPNITYKVEPAEQTTVGDNSFDLITVAQAIHWFNFEAFYAEVKRTLKPDGLFAVIGYGIMYIDKKVDKAVHKLYEDILGKYWDNERRYIEENYKTIPFPFEELVAPHFQIKTTWNFNQLIGYLNTWSALQHYKKANERNPLEYMFTELKEAWGDDAEKDVHFPALLRVGRLI</sequence>
<dbReference type="PANTHER" id="PTHR44942">
    <property type="entry name" value="METHYLTRANSF_11 DOMAIN-CONTAINING PROTEIN"/>
    <property type="match status" value="1"/>
</dbReference>
<reference evidence="6" key="1">
    <citation type="submission" date="2016-10" db="EMBL/GenBank/DDBJ databases">
        <authorList>
            <person name="Varghese N."/>
            <person name="Submissions S."/>
        </authorList>
    </citation>
    <scope>NUCLEOTIDE SEQUENCE [LARGE SCALE GENOMIC DNA]</scope>
    <source>
        <strain evidence="6">DSM 18609</strain>
    </source>
</reference>
<feature type="domain" description="Methyltransferase type 11" evidence="4">
    <location>
        <begin position="39"/>
        <end position="126"/>
    </location>
</feature>
<keyword evidence="3 5" id="KW-0808">Transferase</keyword>